<evidence type="ECO:0000256" key="1">
    <source>
        <dbReference type="SAM" id="MobiDB-lite"/>
    </source>
</evidence>
<gene>
    <name evidence="2" type="ORF">QBC42DRAFT_290257</name>
</gene>
<proteinExistence type="predicted"/>
<dbReference type="SUPFAM" id="SSF54001">
    <property type="entry name" value="Cysteine proteinases"/>
    <property type="match status" value="1"/>
</dbReference>
<dbReference type="Proteomes" id="UP001321749">
    <property type="component" value="Unassembled WGS sequence"/>
</dbReference>
<sequence>MAESAGEIPLPQWDGVPPASAREFVLPTNHDIPIADANLRNAIAPPFDEEWADGVGNDGLFQRYYEQAHSPVIDLPLLSISDEEAQAWTKLSLLNCHNGLRKLRDLASRDLEFLEADELYSLSTRLLAWTQRNPNARMGNYFNDRDGPNARPRRFWISAGNYQAIRIPGNLRGPNQARARTAQPFGLGQADLPHNFVVPYDDGAAPTSAFHQAVFSLHIVHIPSHFALLVLHKPRPAPNTPAANQEPWTYWYLDSSAAPENQLARRRNAAGLWLQDWLVNRSGIAIPGPTGNLVAGAAVKMSVQIDGASCGLHVIANILALVRFETLGWDRIPGPWSTGSNEEKNRAMCSSLIKCLHNLMGLEIGENTPEEYYYGIVENVGENPEGTPEKAPKRIKTRVTPESRSSFIKTRDSSLANEDGQEDRKPRPVDNDACRCARPGRTQAVETIQVQETQVADLAAVGVSLDVPRIRVDPGPLANKNWQANRTRTIAQTRAGTLPGTTTMSDAAARAPPHDTYDPRTDTNLRFDQRRARDPAADDLSPATENPTVDQEALPTADAPESSLRTRGQKRRRNYDTKIEDMVDDGDDAPTPPRKKKAPPPLPKTKKKAAEGTKAGKTGTKPPPPPPPPPPSPGNSKKTRSGRRY</sequence>
<reference evidence="2" key="1">
    <citation type="journal article" date="2023" name="Mol. Phylogenet. Evol.">
        <title>Genome-scale phylogeny and comparative genomics of the fungal order Sordariales.</title>
        <authorList>
            <person name="Hensen N."/>
            <person name="Bonometti L."/>
            <person name="Westerberg I."/>
            <person name="Brannstrom I.O."/>
            <person name="Guillou S."/>
            <person name="Cros-Aarteil S."/>
            <person name="Calhoun S."/>
            <person name="Haridas S."/>
            <person name="Kuo A."/>
            <person name="Mondo S."/>
            <person name="Pangilinan J."/>
            <person name="Riley R."/>
            <person name="LaButti K."/>
            <person name="Andreopoulos B."/>
            <person name="Lipzen A."/>
            <person name="Chen C."/>
            <person name="Yan M."/>
            <person name="Daum C."/>
            <person name="Ng V."/>
            <person name="Clum A."/>
            <person name="Steindorff A."/>
            <person name="Ohm R.A."/>
            <person name="Martin F."/>
            <person name="Silar P."/>
            <person name="Natvig D.O."/>
            <person name="Lalanne C."/>
            <person name="Gautier V."/>
            <person name="Ament-Velasquez S.L."/>
            <person name="Kruys A."/>
            <person name="Hutchinson M.I."/>
            <person name="Powell A.J."/>
            <person name="Barry K."/>
            <person name="Miller A.N."/>
            <person name="Grigoriev I.V."/>
            <person name="Debuchy R."/>
            <person name="Gladieux P."/>
            <person name="Hiltunen Thoren M."/>
            <person name="Johannesson H."/>
        </authorList>
    </citation>
    <scope>NUCLEOTIDE SEQUENCE</scope>
    <source>
        <strain evidence="2">PSN324</strain>
    </source>
</reference>
<feature type="compositionally biased region" description="Pro residues" evidence="1">
    <location>
        <begin position="621"/>
        <end position="633"/>
    </location>
</feature>
<evidence type="ECO:0000313" key="2">
    <source>
        <dbReference type="EMBL" id="KAK4458700.1"/>
    </source>
</evidence>
<feature type="compositionally biased region" description="Basic and acidic residues" evidence="1">
    <location>
        <begin position="512"/>
        <end position="536"/>
    </location>
</feature>
<accession>A0AAV9HF74</accession>
<name>A0AAV9HF74_9PEZI</name>
<feature type="region of interest" description="Disordered" evidence="1">
    <location>
        <begin position="380"/>
        <end position="433"/>
    </location>
</feature>
<dbReference type="EMBL" id="MU865059">
    <property type="protein sequence ID" value="KAK4458700.1"/>
    <property type="molecule type" value="Genomic_DNA"/>
</dbReference>
<keyword evidence="3" id="KW-1185">Reference proteome</keyword>
<feature type="compositionally biased region" description="Polar residues" evidence="1">
    <location>
        <begin position="495"/>
        <end position="505"/>
    </location>
</feature>
<comment type="caution">
    <text evidence="2">The sequence shown here is derived from an EMBL/GenBank/DDBJ whole genome shotgun (WGS) entry which is preliminary data.</text>
</comment>
<feature type="compositionally biased region" description="Polar residues" evidence="1">
    <location>
        <begin position="400"/>
        <end position="416"/>
    </location>
</feature>
<dbReference type="InterPro" id="IPR038765">
    <property type="entry name" value="Papain-like_cys_pep_sf"/>
</dbReference>
<organism evidence="2 3">
    <name type="scientific">Cladorrhinum samala</name>
    <dbReference type="NCBI Taxonomy" id="585594"/>
    <lineage>
        <taxon>Eukaryota</taxon>
        <taxon>Fungi</taxon>
        <taxon>Dikarya</taxon>
        <taxon>Ascomycota</taxon>
        <taxon>Pezizomycotina</taxon>
        <taxon>Sordariomycetes</taxon>
        <taxon>Sordariomycetidae</taxon>
        <taxon>Sordariales</taxon>
        <taxon>Podosporaceae</taxon>
        <taxon>Cladorrhinum</taxon>
    </lineage>
</organism>
<dbReference type="AlphaFoldDB" id="A0AAV9HF74"/>
<reference evidence="2" key="2">
    <citation type="submission" date="2023-06" db="EMBL/GenBank/DDBJ databases">
        <authorList>
            <consortium name="Lawrence Berkeley National Laboratory"/>
            <person name="Mondo S.J."/>
            <person name="Hensen N."/>
            <person name="Bonometti L."/>
            <person name="Westerberg I."/>
            <person name="Brannstrom I.O."/>
            <person name="Guillou S."/>
            <person name="Cros-Aarteil S."/>
            <person name="Calhoun S."/>
            <person name="Haridas S."/>
            <person name="Kuo A."/>
            <person name="Pangilinan J."/>
            <person name="Riley R."/>
            <person name="Labutti K."/>
            <person name="Andreopoulos B."/>
            <person name="Lipzen A."/>
            <person name="Chen C."/>
            <person name="Yanf M."/>
            <person name="Daum C."/>
            <person name="Ng V."/>
            <person name="Clum A."/>
            <person name="Steindorff A."/>
            <person name="Ohm R."/>
            <person name="Martin F."/>
            <person name="Silar P."/>
            <person name="Natvig D."/>
            <person name="Lalanne C."/>
            <person name="Gautier V."/>
            <person name="Ament-Velasquez S.L."/>
            <person name="Kruys A."/>
            <person name="Hutchinson M.I."/>
            <person name="Powell A.J."/>
            <person name="Barry K."/>
            <person name="Miller A.N."/>
            <person name="Grigoriev I.V."/>
            <person name="Debuchy R."/>
            <person name="Gladieux P."/>
            <person name="Thoren M.H."/>
            <person name="Johannesson H."/>
        </authorList>
    </citation>
    <scope>NUCLEOTIDE SEQUENCE</scope>
    <source>
        <strain evidence="2">PSN324</strain>
    </source>
</reference>
<evidence type="ECO:0008006" key="4">
    <source>
        <dbReference type="Google" id="ProtNLM"/>
    </source>
</evidence>
<feature type="compositionally biased region" description="Basic and acidic residues" evidence="1">
    <location>
        <begin position="422"/>
        <end position="433"/>
    </location>
</feature>
<evidence type="ECO:0000313" key="3">
    <source>
        <dbReference type="Proteomes" id="UP001321749"/>
    </source>
</evidence>
<protein>
    <recommendedName>
        <fullName evidence="4">Ubiquitin-like protease family profile domain-containing protein</fullName>
    </recommendedName>
</protein>
<feature type="region of interest" description="Disordered" evidence="1">
    <location>
        <begin position="495"/>
        <end position="645"/>
    </location>
</feature>